<evidence type="ECO:0000313" key="2">
    <source>
        <dbReference type="EMBL" id="ONI29589.1"/>
    </source>
</evidence>
<feature type="signal peptide" evidence="1">
    <location>
        <begin position="1"/>
        <end position="31"/>
    </location>
</feature>
<accession>A0A251R0I6</accession>
<dbReference type="InterPro" id="IPR040273">
    <property type="entry name" value="PIP1"/>
</dbReference>
<proteinExistence type="predicted"/>
<dbReference type="AlphaFoldDB" id="A0A251R0I6"/>
<name>A0A251R0I6_PRUPE</name>
<dbReference type="PANTHER" id="PTHR37245">
    <property type="entry name" value="PAMP-INDUCED SECRETED PEPTIDE 1"/>
    <property type="match status" value="1"/>
</dbReference>
<feature type="chain" id="PRO_5013055354" description="Transmembrane protein" evidence="1">
    <location>
        <begin position="32"/>
        <end position="79"/>
    </location>
</feature>
<reference evidence="2 3" key="1">
    <citation type="journal article" date="2013" name="Nat. Genet.">
        <title>The high-quality draft genome of peach (Prunus persica) identifies unique patterns of genetic diversity, domestication and genome evolution.</title>
        <authorList>
            <consortium name="International Peach Genome Initiative"/>
            <person name="Verde I."/>
            <person name="Abbott A.G."/>
            <person name="Scalabrin S."/>
            <person name="Jung S."/>
            <person name="Shu S."/>
            <person name="Marroni F."/>
            <person name="Zhebentyayeva T."/>
            <person name="Dettori M.T."/>
            <person name="Grimwood J."/>
            <person name="Cattonaro F."/>
            <person name="Zuccolo A."/>
            <person name="Rossini L."/>
            <person name="Jenkins J."/>
            <person name="Vendramin E."/>
            <person name="Meisel L.A."/>
            <person name="Decroocq V."/>
            <person name="Sosinski B."/>
            <person name="Prochnik S."/>
            <person name="Mitros T."/>
            <person name="Policriti A."/>
            <person name="Cipriani G."/>
            <person name="Dondini L."/>
            <person name="Ficklin S."/>
            <person name="Goodstein D.M."/>
            <person name="Xuan P."/>
            <person name="Del Fabbro C."/>
            <person name="Aramini V."/>
            <person name="Copetti D."/>
            <person name="Gonzalez S."/>
            <person name="Horner D.S."/>
            <person name="Falchi R."/>
            <person name="Lucas S."/>
            <person name="Mica E."/>
            <person name="Maldonado J."/>
            <person name="Lazzari B."/>
            <person name="Bielenberg D."/>
            <person name="Pirona R."/>
            <person name="Miculan M."/>
            <person name="Barakat A."/>
            <person name="Testolin R."/>
            <person name="Stella A."/>
            <person name="Tartarini S."/>
            <person name="Tonutti P."/>
            <person name="Arus P."/>
            <person name="Orellana A."/>
            <person name="Wells C."/>
            <person name="Main D."/>
            <person name="Vizzotto G."/>
            <person name="Silva H."/>
            <person name="Salamini F."/>
            <person name="Schmutz J."/>
            <person name="Morgante M."/>
            <person name="Rokhsar D.S."/>
        </authorList>
    </citation>
    <scope>NUCLEOTIDE SEQUENCE [LARGE SCALE GENOMIC DNA]</scope>
    <source>
        <strain evidence="3">cv. Nemared</strain>
    </source>
</reference>
<evidence type="ECO:0000313" key="3">
    <source>
        <dbReference type="Proteomes" id="UP000006882"/>
    </source>
</evidence>
<evidence type="ECO:0000256" key="1">
    <source>
        <dbReference type="SAM" id="SignalP"/>
    </source>
</evidence>
<keyword evidence="3" id="KW-1185">Reference proteome</keyword>
<organism evidence="2 3">
    <name type="scientific">Prunus persica</name>
    <name type="common">Peach</name>
    <name type="synonym">Amygdalus persica</name>
    <dbReference type="NCBI Taxonomy" id="3760"/>
    <lineage>
        <taxon>Eukaryota</taxon>
        <taxon>Viridiplantae</taxon>
        <taxon>Streptophyta</taxon>
        <taxon>Embryophyta</taxon>
        <taxon>Tracheophyta</taxon>
        <taxon>Spermatophyta</taxon>
        <taxon>Magnoliopsida</taxon>
        <taxon>eudicotyledons</taxon>
        <taxon>Gunneridae</taxon>
        <taxon>Pentapetalae</taxon>
        <taxon>rosids</taxon>
        <taxon>fabids</taxon>
        <taxon>Rosales</taxon>
        <taxon>Rosaceae</taxon>
        <taxon>Amygdaloideae</taxon>
        <taxon>Amygdaleae</taxon>
        <taxon>Prunus</taxon>
    </lineage>
</organism>
<gene>
    <name evidence="2" type="ORF">PRUPE_1G203400</name>
</gene>
<dbReference type="Proteomes" id="UP000006882">
    <property type="component" value="Chromosome G1"/>
</dbReference>
<protein>
    <recommendedName>
        <fullName evidence="4">Transmembrane protein</fullName>
    </recommendedName>
</protein>
<dbReference type="Gramene" id="ONI29589">
    <property type="protein sequence ID" value="ONI29589"/>
    <property type="gene ID" value="PRUPE_1G203400"/>
</dbReference>
<dbReference type="PANTHER" id="PTHR37245:SF4">
    <property type="entry name" value="PAMP-INDUCED SECRETED PEPTIDE 1"/>
    <property type="match status" value="1"/>
</dbReference>
<sequence length="79" mass="8760">MKMNFLKNNSTILIVLVILSVAFLSNHGVEATRVLQEDFAHANHLQTHYPPSVYQTAKNTMACWLQRLASGPSPRGSGH</sequence>
<keyword evidence="1" id="KW-0732">Signal</keyword>
<evidence type="ECO:0008006" key="4">
    <source>
        <dbReference type="Google" id="ProtNLM"/>
    </source>
</evidence>
<dbReference type="GO" id="GO:0006952">
    <property type="term" value="P:defense response"/>
    <property type="evidence" value="ECO:0007669"/>
    <property type="project" value="InterPro"/>
</dbReference>
<dbReference type="EMBL" id="CM007651">
    <property type="protein sequence ID" value="ONI29589.1"/>
    <property type="molecule type" value="Genomic_DNA"/>
</dbReference>